<dbReference type="EMBL" id="JAXARY010000011">
    <property type="protein sequence ID" value="MDX8128256.1"/>
    <property type="molecule type" value="Genomic_DNA"/>
</dbReference>
<proteinExistence type="predicted"/>
<comment type="caution">
    <text evidence="2">The sequence shown here is derived from an EMBL/GenBank/DDBJ whole genome shotgun (WGS) entry which is preliminary data.</text>
</comment>
<evidence type="ECO:0000313" key="3">
    <source>
        <dbReference type="Proteomes" id="UP001284537"/>
    </source>
</evidence>
<feature type="chain" id="PRO_5046315564" description="F5/8 type C domain-containing protein" evidence="1">
    <location>
        <begin position="27"/>
        <end position="249"/>
    </location>
</feature>
<feature type="signal peptide" evidence="1">
    <location>
        <begin position="1"/>
        <end position="26"/>
    </location>
</feature>
<organism evidence="2 3">
    <name type="scientific">Methylomonas defluvii</name>
    <dbReference type="NCBI Taxonomy" id="3045149"/>
    <lineage>
        <taxon>Bacteria</taxon>
        <taxon>Pseudomonadati</taxon>
        <taxon>Pseudomonadota</taxon>
        <taxon>Gammaproteobacteria</taxon>
        <taxon>Methylococcales</taxon>
        <taxon>Methylococcaceae</taxon>
        <taxon>Methylomonas</taxon>
    </lineage>
</organism>
<dbReference type="InterPro" id="IPR008979">
    <property type="entry name" value="Galactose-bd-like_sf"/>
</dbReference>
<keyword evidence="1" id="KW-0732">Signal</keyword>
<dbReference type="RefSeq" id="WP_319961901.1">
    <property type="nucleotide sequence ID" value="NZ_JAXARY010000011.1"/>
</dbReference>
<reference evidence="2 3" key="1">
    <citation type="submission" date="2023-11" db="EMBL/GenBank/DDBJ databases">
        <authorList>
            <person name="Ouyang M.-Y."/>
        </authorList>
    </citation>
    <scope>NUCLEOTIDE SEQUENCE [LARGE SCALE GENOMIC DNA]</scope>
    <source>
        <strain evidence="2 3">OY6</strain>
    </source>
</reference>
<dbReference type="SUPFAM" id="SSF49785">
    <property type="entry name" value="Galactose-binding domain-like"/>
    <property type="match status" value="1"/>
</dbReference>
<name>A0ABU4UFP9_9GAMM</name>
<evidence type="ECO:0000256" key="1">
    <source>
        <dbReference type="SAM" id="SignalP"/>
    </source>
</evidence>
<evidence type="ECO:0000313" key="2">
    <source>
        <dbReference type="EMBL" id="MDX8128256.1"/>
    </source>
</evidence>
<protein>
    <recommendedName>
        <fullName evidence="4">F5/8 type C domain-containing protein</fullName>
    </recommendedName>
</protein>
<keyword evidence="3" id="KW-1185">Reference proteome</keyword>
<gene>
    <name evidence="2" type="ORF">QLH52_13245</name>
</gene>
<accession>A0ABU4UFP9</accession>
<sequence>MTSRKNGWACMFGLLGIVTLAQPAAAGAILSPVAVINNTIGNYSGIAGFPAKTDEKPMFNQSGLSAGFSSGATAFADYMNLNPTHIGAGPEIGNGWISPAYCPCTGILDFDLGAIYKVQKMALWNMASNSSANVASISLFTSLEADFSTSNKAGDFTNPEMPSDLDPTPPYPATVFDLIDSEARYVRLQINSYYEAYLVSEIGEIAFDVAAPAAVPIPAGIWLFVSGFAGWVGSSKKAGLAAAVARNIL</sequence>
<evidence type="ECO:0008006" key="4">
    <source>
        <dbReference type="Google" id="ProtNLM"/>
    </source>
</evidence>
<dbReference type="Proteomes" id="UP001284537">
    <property type="component" value="Unassembled WGS sequence"/>
</dbReference>
<dbReference type="Gene3D" id="2.60.120.260">
    <property type="entry name" value="Galactose-binding domain-like"/>
    <property type="match status" value="1"/>
</dbReference>